<reference evidence="3" key="1">
    <citation type="submission" date="2021-11" db="EMBL/GenBank/DDBJ databases">
        <authorList>
            <person name="Rodrigo-Torres L."/>
            <person name="Arahal R. D."/>
            <person name="Lucena T."/>
        </authorList>
    </citation>
    <scope>NUCLEOTIDE SEQUENCE</scope>
    <source>
        <strain evidence="3">CECT 7929</strain>
    </source>
</reference>
<feature type="domain" description="HPt" evidence="2">
    <location>
        <begin position="24"/>
        <end position="99"/>
    </location>
</feature>
<name>A0ABN8DSJ7_9VIBR</name>
<evidence type="ECO:0000256" key="1">
    <source>
        <dbReference type="ARBA" id="ARBA00023012"/>
    </source>
</evidence>
<dbReference type="Gene3D" id="1.20.120.160">
    <property type="entry name" value="HPT domain"/>
    <property type="match status" value="1"/>
</dbReference>
<keyword evidence="1" id="KW-0902">Two-component regulatory system</keyword>
<proteinExistence type="predicted"/>
<dbReference type="Proteomes" id="UP000838672">
    <property type="component" value="Unassembled WGS sequence"/>
</dbReference>
<dbReference type="InterPro" id="IPR036641">
    <property type="entry name" value="HPT_dom_sf"/>
</dbReference>
<gene>
    <name evidence="3" type="ORF">VST7929_01178</name>
</gene>
<keyword evidence="4" id="KW-1185">Reference proteome</keyword>
<dbReference type="EMBL" id="CAKLDI010000001">
    <property type="protein sequence ID" value="CAH0533313.1"/>
    <property type="molecule type" value="Genomic_DNA"/>
</dbReference>
<dbReference type="Pfam" id="PF01627">
    <property type="entry name" value="Hpt"/>
    <property type="match status" value="1"/>
</dbReference>
<dbReference type="SUPFAM" id="SSF47226">
    <property type="entry name" value="Histidine-containing phosphotransfer domain, HPT domain"/>
    <property type="match status" value="1"/>
</dbReference>
<evidence type="ECO:0000259" key="2">
    <source>
        <dbReference type="Pfam" id="PF01627"/>
    </source>
</evidence>
<protein>
    <recommendedName>
        <fullName evidence="2">HPt domain-containing protein</fullName>
    </recommendedName>
</protein>
<organism evidence="3 4">
    <name type="scientific">Vibrio stylophorae</name>
    <dbReference type="NCBI Taxonomy" id="659351"/>
    <lineage>
        <taxon>Bacteria</taxon>
        <taxon>Pseudomonadati</taxon>
        <taxon>Pseudomonadota</taxon>
        <taxon>Gammaproteobacteria</taxon>
        <taxon>Vibrionales</taxon>
        <taxon>Vibrionaceae</taxon>
        <taxon>Vibrio</taxon>
    </lineage>
</organism>
<evidence type="ECO:0000313" key="4">
    <source>
        <dbReference type="Proteomes" id="UP000838672"/>
    </source>
</evidence>
<comment type="caution">
    <text evidence="3">The sequence shown here is derived from an EMBL/GenBank/DDBJ whole genome shotgun (WGS) entry which is preliminary data.</text>
</comment>
<dbReference type="RefSeq" id="WP_237465678.1">
    <property type="nucleotide sequence ID" value="NZ_CAKLDI010000001.1"/>
</dbReference>
<accession>A0ABN8DSJ7</accession>
<dbReference type="InterPro" id="IPR008207">
    <property type="entry name" value="Sig_transdc_His_kin_Hpt_dom"/>
</dbReference>
<evidence type="ECO:0000313" key="3">
    <source>
        <dbReference type="EMBL" id="CAH0533313.1"/>
    </source>
</evidence>
<sequence>MSHINRQRVTLLCDEVGRDMLAMLFKVFSEELAEYVQCLDQDASLANIADVCHAAKSSARSFGADLLAEQAIHFEQQAKQSEQLWLKEHLPQLRNLLLQSAEDYAALASDEKALDRLLQ</sequence>